<sequence length="103" mass="12080">MLGRRRDDGSQNLHHHRNRRRDETDGDCEFSAAERLQHKLSSKVALDNKDQESIGGICISRTMFWVVHRQRRRTMVSFELKHEKFGQPLMPPAFHKKRNITGG</sequence>
<protein>
    <submittedName>
        <fullName evidence="1">Uncharacterized protein</fullName>
    </submittedName>
</protein>
<evidence type="ECO:0000313" key="2">
    <source>
        <dbReference type="Proteomes" id="UP001057402"/>
    </source>
</evidence>
<keyword evidence="2" id="KW-1185">Reference proteome</keyword>
<evidence type="ECO:0000313" key="1">
    <source>
        <dbReference type="EMBL" id="KAI4377392.1"/>
    </source>
</evidence>
<organism evidence="1 2">
    <name type="scientific">Melastoma candidum</name>
    <dbReference type="NCBI Taxonomy" id="119954"/>
    <lineage>
        <taxon>Eukaryota</taxon>
        <taxon>Viridiplantae</taxon>
        <taxon>Streptophyta</taxon>
        <taxon>Embryophyta</taxon>
        <taxon>Tracheophyta</taxon>
        <taxon>Spermatophyta</taxon>
        <taxon>Magnoliopsida</taxon>
        <taxon>eudicotyledons</taxon>
        <taxon>Gunneridae</taxon>
        <taxon>Pentapetalae</taxon>
        <taxon>rosids</taxon>
        <taxon>malvids</taxon>
        <taxon>Myrtales</taxon>
        <taxon>Melastomataceae</taxon>
        <taxon>Melastomatoideae</taxon>
        <taxon>Melastomateae</taxon>
        <taxon>Melastoma</taxon>
    </lineage>
</organism>
<dbReference type="Proteomes" id="UP001057402">
    <property type="component" value="Chromosome 4"/>
</dbReference>
<name>A0ACB9RN69_9MYRT</name>
<reference evidence="2" key="1">
    <citation type="journal article" date="2023" name="Front. Plant Sci.">
        <title>Chromosomal-level genome assembly of Melastoma candidum provides insights into trichome evolution.</title>
        <authorList>
            <person name="Zhong Y."/>
            <person name="Wu W."/>
            <person name="Sun C."/>
            <person name="Zou P."/>
            <person name="Liu Y."/>
            <person name="Dai S."/>
            <person name="Zhou R."/>
        </authorList>
    </citation>
    <scope>NUCLEOTIDE SEQUENCE [LARGE SCALE GENOMIC DNA]</scope>
</reference>
<gene>
    <name evidence="1" type="ORF">MLD38_015026</name>
</gene>
<comment type="caution">
    <text evidence="1">The sequence shown here is derived from an EMBL/GenBank/DDBJ whole genome shotgun (WGS) entry which is preliminary data.</text>
</comment>
<proteinExistence type="predicted"/>
<dbReference type="EMBL" id="CM042883">
    <property type="protein sequence ID" value="KAI4377392.1"/>
    <property type="molecule type" value="Genomic_DNA"/>
</dbReference>
<accession>A0ACB9RN69</accession>